<feature type="signal peptide" evidence="1">
    <location>
        <begin position="1"/>
        <end position="22"/>
    </location>
</feature>
<dbReference type="PROSITE" id="PS51257">
    <property type="entry name" value="PROKAR_LIPOPROTEIN"/>
    <property type="match status" value="1"/>
</dbReference>
<organism evidence="2 3">
    <name type="scientific">Tenacibaculum polynesiense</name>
    <dbReference type="NCBI Taxonomy" id="3137857"/>
    <lineage>
        <taxon>Bacteria</taxon>
        <taxon>Pseudomonadati</taxon>
        <taxon>Bacteroidota</taxon>
        <taxon>Flavobacteriia</taxon>
        <taxon>Flavobacteriales</taxon>
        <taxon>Flavobacteriaceae</taxon>
        <taxon>Tenacibaculum</taxon>
    </lineage>
</organism>
<accession>A0ABP1F3D1</accession>
<dbReference type="EMBL" id="CAXJIO010000012">
    <property type="protein sequence ID" value="CAL2103069.1"/>
    <property type="molecule type" value="Genomic_DNA"/>
</dbReference>
<protein>
    <recommendedName>
        <fullName evidence="4">Thiol-activated cytolysin</fullName>
    </recommendedName>
</protein>
<name>A0ABP1F3D1_9FLAO</name>
<evidence type="ECO:0000256" key="1">
    <source>
        <dbReference type="SAM" id="SignalP"/>
    </source>
</evidence>
<evidence type="ECO:0008006" key="4">
    <source>
        <dbReference type="Google" id="ProtNLM"/>
    </source>
</evidence>
<proteinExistence type="predicted"/>
<keyword evidence="1" id="KW-0732">Signal</keyword>
<evidence type="ECO:0000313" key="3">
    <source>
        <dbReference type="Proteomes" id="UP001497527"/>
    </source>
</evidence>
<keyword evidence="3" id="KW-1185">Reference proteome</keyword>
<feature type="chain" id="PRO_5046533193" description="Thiol-activated cytolysin" evidence="1">
    <location>
        <begin position="23"/>
        <end position="527"/>
    </location>
</feature>
<comment type="caution">
    <text evidence="2">The sequence shown here is derived from an EMBL/GenBank/DDBJ whole genome shotgun (WGS) entry which is preliminary data.</text>
</comment>
<gene>
    <name evidence="2" type="ORF">T190423A01A_30183</name>
</gene>
<reference evidence="2 3" key="1">
    <citation type="submission" date="2024-05" db="EMBL/GenBank/DDBJ databases">
        <authorList>
            <person name="Duchaud E."/>
        </authorList>
    </citation>
    <scope>NUCLEOTIDE SEQUENCE [LARGE SCALE GENOMIC DNA]</scope>
    <source>
        <strain evidence="2">Ena-SAMPLE-TAB-13-05-2024-13:56:06:370-140308</strain>
    </source>
</reference>
<evidence type="ECO:0000313" key="2">
    <source>
        <dbReference type="EMBL" id="CAL2103069.1"/>
    </source>
</evidence>
<dbReference type="RefSeq" id="WP_348717028.1">
    <property type="nucleotide sequence ID" value="NZ_CAXJIO010000012.1"/>
</dbReference>
<dbReference type="Proteomes" id="UP001497527">
    <property type="component" value="Unassembled WGS sequence"/>
</dbReference>
<sequence>MNALRTTYFLFLLTLIFSCNIAKPQLTNAHAGKFKVGEKLNKHFLDVQVAVIPVTSPKSIPEKAKTFFDLRDSIPHKFLEILGDKVQKPDSLIKYIKQPLSLVSKSKSNKPKTDYATQKVRFVIGNIKNYQLLATAETPEFLHPNTRLQTLNTTLDFSSSDFEIVSIDKLESEFEEIDLGSLSRTQETNFTSKLTGQVGITNVNQNTIASNNKTSRINENGNVQNVYDQNGNLIGTITGGINDTLTSSNGNENIKTGTGNFGANGELGFNNTESIAEALQVKLKRLKTGFVFNKSSITISQHGSNLLDISDNVIITATIFPKSKAGLNTDSVMLFSSLFKDQTPQDASKIGLNRREIKYMKCQSRKVDIKVTSKGLLRAVQNKMRGDSNLEFDDKVIYYPFDLPAKKPNPNAGAISNWENCVQVYSVEYTDDKTKKVYDLMAGYGNHKEVHFVDGEKDAFISWLRLQLRNPVATKLSHPTLEVFFQERAAAPGGRRPINKVKIIGTTFTNAELAKIKNLKFKFKILN</sequence>